<dbReference type="Gramene" id="AET6Gv20092700.3">
    <property type="protein sequence ID" value="AET6Gv20092700.3"/>
    <property type="gene ID" value="AET6Gv20092700"/>
</dbReference>
<reference evidence="2" key="1">
    <citation type="journal article" date="2014" name="Science">
        <title>Ancient hybridizations among the ancestral genomes of bread wheat.</title>
        <authorList>
            <consortium name="International Wheat Genome Sequencing Consortium,"/>
            <person name="Marcussen T."/>
            <person name="Sandve S.R."/>
            <person name="Heier L."/>
            <person name="Spannagl M."/>
            <person name="Pfeifer M."/>
            <person name="Jakobsen K.S."/>
            <person name="Wulff B.B."/>
            <person name="Steuernagel B."/>
            <person name="Mayer K.F."/>
            <person name="Olsen O.A."/>
        </authorList>
    </citation>
    <scope>NUCLEOTIDE SEQUENCE [LARGE SCALE GENOMIC DNA]</scope>
    <source>
        <strain evidence="2">cv. AL8/78</strain>
    </source>
</reference>
<reference evidence="1" key="4">
    <citation type="submission" date="2019-03" db="UniProtKB">
        <authorList>
            <consortium name="EnsemblPlants"/>
        </authorList>
    </citation>
    <scope>IDENTIFICATION</scope>
</reference>
<reference evidence="2" key="2">
    <citation type="journal article" date="2017" name="Nat. Plants">
        <title>The Aegilops tauschii genome reveals multiple impacts of transposons.</title>
        <authorList>
            <person name="Zhao G."/>
            <person name="Zou C."/>
            <person name="Li K."/>
            <person name="Wang K."/>
            <person name="Li T."/>
            <person name="Gao L."/>
            <person name="Zhang X."/>
            <person name="Wang H."/>
            <person name="Yang Z."/>
            <person name="Liu X."/>
            <person name="Jiang W."/>
            <person name="Mao L."/>
            <person name="Kong X."/>
            <person name="Jiao Y."/>
            <person name="Jia J."/>
        </authorList>
    </citation>
    <scope>NUCLEOTIDE SEQUENCE [LARGE SCALE GENOMIC DNA]</scope>
    <source>
        <strain evidence="2">cv. AL8/78</strain>
    </source>
</reference>
<dbReference type="EnsemblPlants" id="AET6Gv20092700.3">
    <property type="protein sequence ID" value="AET6Gv20092700.3"/>
    <property type="gene ID" value="AET6Gv20092700"/>
</dbReference>
<dbReference type="Gramene" id="AET6Gv20092700.1">
    <property type="protein sequence ID" value="AET6Gv20092700.1"/>
    <property type="gene ID" value="AET6Gv20092700"/>
</dbReference>
<evidence type="ECO:0000313" key="1">
    <source>
        <dbReference type="EnsemblPlants" id="AET6Gv20092700.3"/>
    </source>
</evidence>
<reference evidence="1" key="5">
    <citation type="journal article" date="2021" name="G3 (Bethesda)">
        <title>Aegilops tauschii genome assembly Aet v5.0 features greater sequence contiguity and improved annotation.</title>
        <authorList>
            <person name="Wang L."/>
            <person name="Zhu T."/>
            <person name="Rodriguez J.C."/>
            <person name="Deal K.R."/>
            <person name="Dubcovsky J."/>
            <person name="McGuire P.E."/>
            <person name="Lux T."/>
            <person name="Spannagl M."/>
            <person name="Mayer K.F.X."/>
            <person name="Baldrich P."/>
            <person name="Meyers B.C."/>
            <person name="Huo N."/>
            <person name="Gu Y.Q."/>
            <person name="Zhou H."/>
            <person name="Devos K.M."/>
            <person name="Bennetzen J.L."/>
            <person name="Unver T."/>
            <person name="Budak H."/>
            <person name="Gulick P.J."/>
            <person name="Galiba G."/>
            <person name="Kalapos B."/>
            <person name="Nelson D.R."/>
            <person name="Li P."/>
            <person name="You F.M."/>
            <person name="Luo M.C."/>
            <person name="Dvorak J."/>
        </authorList>
    </citation>
    <scope>NUCLEOTIDE SEQUENCE [LARGE SCALE GENOMIC DNA]</scope>
    <source>
        <strain evidence="1">cv. AL8/78</strain>
    </source>
</reference>
<dbReference type="AlphaFoldDB" id="A0A453MUQ6"/>
<dbReference type="EnsemblPlants" id="AET6Gv20092700.2">
    <property type="protein sequence ID" value="AET6Gv20092700.2"/>
    <property type="gene ID" value="AET6Gv20092700"/>
</dbReference>
<reference evidence="1" key="3">
    <citation type="journal article" date="2017" name="Nature">
        <title>Genome sequence of the progenitor of the wheat D genome Aegilops tauschii.</title>
        <authorList>
            <person name="Luo M.C."/>
            <person name="Gu Y.Q."/>
            <person name="Puiu D."/>
            <person name="Wang H."/>
            <person name="Twardziok S.O."/>
            <person name="Deal K.R."/>
            <person name="Huo N."/>
            <person name="Zhu T."/>
            <person name="Wang L."/>
            <person name="Wang Y."/>
            <person name="McGuire P.E."/>
            <person name="Liu S."/>
            <person name="Long H."/>
            <person name="Ramasamy R.K."/>
            <person name="Rodriguez J.C."/>
            <person name="Van S.L."/>
            <person name="Yuan L."/>
            <person name="Wang Z."/>
            <person name="Xia Z."/>
            <person name="Xiao L."/>
            <person name="Anderson O.D."/>
            <person name="Ouyang S."/>
            <person name="Liang Y."/>
            <person name="Zimin A.V."/>
            <person name="Pertea G."/>
            <person name="Qi P."/>
            <person name="Bennetzen J.L."/>
            <person name="Dai X."/>
            <person name="Dawson M.W."/>
            <person name="Muller H.G."/>
            <person name="Kugler K."/>
            <person name="Rivarola-Duarte L."/>
            <person name="Spannagl M."/>
            <person name="Mayer K.F.X."/>
            <person name="Lu F.H."/>
            <person name="Bevan M.W."/>
            <person name="Leroy P."/>
            <person name="Li P."/>
            <person name="You F.M."/>
            <person name="Sun Q."/>
            <person name="Liu Z."/>
            <person name="Lyons E."/>
            <person name="Wicker T."/>
            <person name="Salzberg S.L."/>
            <person name="Devos K.M."/>
            <person name="Dvorak J."/>
        </authorList>
    </citation>
    <scope>NUCLEOTIDE SEQUENCE [LARGE SCALE GENOMIC DNA]</scope>
    <source>
        <strain evidence="1">cv. AL8/78</strain>
    </source>
</reference>
<dbReference type="EnsemblPlants" id="AET6Gv20092700.1">
    <property type="protein sequence ID" value="AET6Gv20092700.1"/>
    <property type="gene ID" value="AET6Gv20092700"/>
</dbReference>
<dbReference type="STRING" id="200361.A0A453MUQ6"/>
<dbReference type="Gramene" id="AET6Gv20092700.2">
    <property type="protein sequence ID" value="AET6Gv20092700.2"/>
    <property type="gene ID" value="AET6Gv20092700"/>
</dbReference>
<dbReference type="Proteomes" id="UP000015105">
    <property type="component" value="Chromosome 6D"/>
</dbReference>
<organism evidence="1 2">
    <name type="scientific">Aegilops tauschii subsp. strangulata</name>
    <name type="common">Goatgrass</name>
    <dbReference type="NCBI Taxonomy" id="200361"/>
    <lineage>
        <taxon>Eukaryota</taxon>
        <taxon>Viridiplantae</taxon>
        <taxon>Streptophyta</taxon>
        <taxon>Embryophyta</taxon>
        <taxon>Tracheophyta</taxon>
        <taxon>Spermatophyta</taxon>
        <taxon>Magnoliopsida</taxon>
        <taxon>Liliopsida</taxon>
        <taxon>Poales</taxon>
        <taxon>Poaceae</taxon>
        <taxon>BOP clade</taxon>
        <taxon>Pooideae</taxon>
        <taxon>Triticodae</taxon>
        <taxon>Triticeae</taxon>
        <taxon>Triticinae</taxon>
        <taxon>Aegilops</taxon>
    </lineage>
</organism>
<name>A0A453MUQ6_AEGTS</name>
<keyword evidence="2" id="KW-1185">Reference proteome</keyword>
<proteinExistence type="predicted"/>
<evidence type="ECO:0000313" key="2">
    <source>
        <dbReference type="Proteomes" id="UP000015105"/>
    </source>
</evidence>
<sequence length="99" mass="11325">MFLYRGHVDEETIRLSKGRKRACDHGELIKLRVVPYDQLWRTTSDAKALSAIALYEMGANRLHKASSVILILRLGNLHVQQACPKDKGYSPLTWMTQML</sequence>
<accession>A0A453MUQ6</accession>
<protein>
    <submittedName>
        <fullName evidence="1">Uncharacterized protein</fullName>
    </submittedName>
</protein>